<accession>A0ABP7W748</accession>
<evidence type="ECO:0000256" key="1">
    <source>
        <dbReference type="SAM" id="MobiDB-lite"/>
    </source>
</evidence>
<dbReference type="SUPFAM" id="SSF54060">
    <property type="entry name" value="His-Me finger endonucleases"/>
    <property type="match status" value="1"/>
</dbReference>
<dbReference type="Gene3D" id="3.40.570.10">
    <property type="entry name" value="Extracellular Endonuclease, subunit A"/>
    <property type="match status" value="1"/>
</dbReference>
<feature type="signal peptide" evidence="2">
    <location>
        <begin position="1"/>
        <end position="35"/>
    </location>
</feature>
<gene>
    <name evidence="4" type="ORF">GCM10022214_47630</name>
</gene>
<evidence type="ECO:0000313" key="4">
    <source>
        <dbReference type="EMBL" id="GAA4082793.1"/>
    </source>
</evidence>
<feature type="chain" id="PRO_5046022656" description="Type VII secretion system protein EssD-like domain-containing protein" evidence="2">
    <location>
        <begin position="36"/>
        <end position="239"/>
    </location>
</feature>
<keyword evidence="5" id="KW-1185">Reference proteome</keyword>
<protein>
    <recommendedName>
        <fullName evidence="3">Type VII secretion system protein EssD-like domain-containing protein</fullName>
    </recommendedName>
</protein>
<feature type="region of interest" description="Disordered" evidence="1">
    <location>
        <begin position="33"/>
        <end position="61"/>
    </location>
</feature>
<evidence type="ECO:0000313" key="5">
    <source>
        <dbReference type="Proteomes" id="UP001500683"/>
    </source>
</evidence>
<name>A0ABP7W748_9ACTN</name>
<reference evidence="5" key="1">
    <citation type="journal article" date="2019" name="Int. J. Syst. Evol. Microbiol.">
        <title>The Global Catalogue of Microorganisms (GCM) 10K type strain sequencing project: providing services to taxonomists for standard genome sequencing and annotation.</title>
        <authorList>
            <consortium name="The Broad Institute Genomics Platform"/>
            <consortium name="The Broad Institute Genome Sequencing Center for Infectious Disease"/>
            <person name="Wu L."/>
            <person name="Ma J."/>
        </authorList>
    </citation>
    <scope>NUCLEOTIDE SEQUENCE [LARGE SCALE GENOMIC DNA]</scope>
    <source>
        <strain evidence="5">JCM 16702</strain>
    </source>
</reference>
<sequence>MLGRRARARRTVHGAAAAALAGVLTVGLLAGPSTASTAPQTAPLAARDQAPTSSLTATRDVDPAPCDRYLRADALYRANNAEYRTDDLGRPEYAEATDLTVSPADRGPCQGKVGRMAPVTGYDGGHLVAATLHGVDRRYDLVPQWYSINRGIYLRWEEGAKRCLQAPGGRVLRYAVQVDYPTGDTVVPERFVTRMTVSTTGHERQSFGLDIPNRAVTDQEYQRLREQLNTGLENAGCTA</sequence>
<dbReference type="Proteomes" id="UP001500683">
    <property type="component" value="Unassembled WGS sequence"/>
</dbReference>
<organism evidence="4 5">
    <name type="scientific">Actinomadura miaoliensis</name>
    <dbReference type="NCBI Taxonomy" id="430685"/>
    <lineage>
        <taxon>Bacteria</taxon>
        <taxon>Bacillati</taxon>
        <taxon>Actinomycetota</taxon>
        <taxon>Actinomycetes</taxon>
        <taxon>Streptosporangiales</taxon>
        <taxon>Thermomonosporaceae</taxon>
        <taxon>Actinomadura</taxon>
    </lineage>
</organism>
<dbReference type="EMBL" id="BAAAZG010000035">
    <property type="protein sequence ID" value="GAA4082793.1"/>
    <property type="molecule type" value="Genomic_DNA"/>
</dbReference>
<dbReference type="InterPro" id="IPR044927">
    <property type="entry name" value="Endonuclea_NS_2"/>
</dbReference>
<comment type="caution">
    <text evidence="4">The sequence shown here is derived from an EMBL/GenBank/DDBJ whole genome shotgun (WGS) entry which is preliminary data.</text>
</comment>
<dbReference type="RefSeq" id="WP_344951487.1">
    <property type="nucleotide sequence ID" value="NZ_BAAAZG010000035.1"/>
</dbReference>
<proteinExistence type="predicted"/>
<dbReference type="InterPro" id="IPR044929">
    <property type="entry name" value="DNA/RNA_non-sp_Endonuclease_sf"/>
</dbReference>
<feature type="domain" description="Type VII secretion system protein EssD-like" evidence="3">
    <location>
        <begin position="76"/>
        <end position="193"/>
    </location>
</feature>
<evidence type="ECO:0000256" key="2">
    <source>
        <dbReference type="SAM" id="SignalP"/>
    </source>
</evidence>
<evidence type="ECO:0000259" key="3">
    <source>
        <dbReference type="Pfam" id="PF13930"/>
    </source>
</evidence>
<dbReference type="Pfam" id="PF13930">
    <property type="entry name" value="Endonuclea_NS_2"/>
    <property type="match status" value="1"/>
</dbReference>
<dbReference type="InterPro" id="IPR044925">
    <property type="entry name" value="His-Me_finger_sf"/>
</dbReference>
<keyword evidence="2" id="KW-0732">Signal</keyword>